<dbReference type="InterPro" id="IPR053140">
    <property type="entry name" value="GDSL_Rv0518-like"/>
</dbReference>
<keyword evidence="3" id="KW-0378">Hydrolase</keyword>
<evidence type="ECO:0000256" key="1">
    <source>
        <dbReference type="SAM" id="MobiDB-lite"/>
    </source>
</evidence>
<dbReference type="Pfam" id="PF13472">
    <property type="entry name" value="Lipase_GDSL_2"/>
    <property type="match status" value="1"/>
</dbReference>
<evidence type="ECO:0000313" key="3">
    <source>
        <dbReference type="EMBL" id="MFG1707044.1"/>
    </source>
</evidence>
<feature type="compositionally biased region" description="Low complexity" evidence="1">
    <location>
        <begin position="49"/>
        <end position="63"/>
    </location>
</feature>
<dbReference type="InterPro" id="IPR036514">
    <property type="entry name" value="SGNH_hydro_sf"/>
</dbReference>
<reference evidence="3 4" key="1">
    <citation type="submission" date="2024-10" db="EMBL/GenBank/DDBJ databases">
        <authorList>
            <person name="Topkara A.R."/>
            <person name="Saygin H."/>
        </authorList>
    </citation>
    <scope>NUCLEOTIDE SEQUENCE [LARGE SCALE GENOMIC DNA]</scope>
    <source>
        <strain evidence="3 4">M3C6</strain>
    </source>
</reference>
<protein>
    <submittedName>
        <fullName evidence="3">SGNH/GDSL hydrolase family protein</fullName>
    </submittedName>
</protein>
<gene>
    <name evidence="3" type="ORF">ACFLIM_28005</name>
</gene>
<feature type="region of interest" description="Disordered" evidence="1">
    <location>
        <begin position="1"/>
        <end position="79"/>
    </location>
</feature>
<accession>A0ABW7AI55</accession>
<dbReference type="Proteomes" id="UP001603978">
    <property type="component" value="Unassembled WGS sequence"/>
</dbReference>
<organism evidence="3 4">
    <name type="scientific">Nonomuraea marmarensis</name>
    <dbReference type="NCBI Taxonomy" id="3351344"/>
    <lineage>
        <taxon>Bacteria</taxon>
        <taxon>Bacillati</taxon>
        <taxon>Actinomycetota</taxon>
        <taxon>Actinomycetes</taxon>
        <taxon>Streptosporangiales</taxon>
        <taxon>Streptosporangiaceae</taxon>
        <taxon>Nonomuraea</taxon>
    </lineage>
</organism>
<dbReference type="EMBL" id="JBICRM010000018">
    <property type="protein sequence ID" value="MFG1707044.1"/>
    <property type="molecule type" value="Genomic_DNA"/>
</dbReference>
<evidence type="ECO:0000259" key="2">
    <source>
        <dbReference type="Pfam" id="PF13472"/>
    </source>
</evidence>
<dbReference type="RefSeq" id="WP_393170427.1">
    <property type="nucleotide sequence ID" value="NZ_JBICRM010000018.1"/>
</dbReference>
<evidence type="ECO:0000313" key="4">
    <source>
        <dbReference type="Proteomes" id="UP001603978"/>
    </source>
</evidence>
<dbReference type="GO" id="GO:0016787">
    <property type="term" value="F:hydrolase activity"/>
    <property type="evidence" value="ECO:0007669"/>
    <property type="project" value="UniProtKB-KW"/>
</dbReference>
<dbReference type="Gene3D" id="3.40.50.1110">
    <property type="entry name" value="SGNH hydrolase"/>
    <property type="match status" value="1"/>
</dbReference>
<comment type="caution">
    <text evidence="3">The sequence shown here is derived from an EMBL/GenBank/DDBJ whole genome shotgun (WGS) entry which is preliminary data.</text>
</comment>
<dbReference type="PANTHER" id="PTHR43784">
    <property type="entry name" value="GDSL-LIKE LIPASE/ACYLHYDROLASE, PUTATIVE (AFU_ORTHOLOGUE AFUA_2G00820)-RELATED"/>
    <property type="match status" value="1"/>
</dbReference>
<sequence length="434" mass="45806">MDELRENTRTSPTSQGNWIATWGTPQQLAQPAEPGGGPQMPDDAPPAGAPAADAPADASAQDSTPQPPEPPAAPTKVSAQTVRMVARATVGGTAVRVALSNSFGYAPVRIDAAQIARHDSGAAIRAGSARKLTFGGRDTVVLPTGAQIYSDPIEYDVPAQTDLVVSLYIPDEPVTPTTHELGLRTAWLAPGNQAATQSLQNATGFQSYLWLAGIDVLAQPTAATIVAFGDSITDGAGTTPDADTPWPSLLARRLAAQQDLPPRAVINMGIAGNRVLRETDGFGASALARFDRDVLARPGARWVVLAEGGNDICFGFMPGMPESERATAEDIIAGYRMLIGRAHLHGLRIIGCTMTQFGGTFVFTAESERMRQDVNRWIRSSGEFDAVVDLDAATRDPAAPTKLRTEFDSGDGIHPNDAGNKAIAEAFDLELFRG</sequence>
<dbReference type="InterPro" id="IPR013830">
    <property type="entry name" value="SGNH_hydro"/>
</dbReference>
<name>A0ABW7AI55_9ACTN</name>
<proteinExistence type="predicted"/>
<dbReference type="SUPFAM" id="SSF52266">
    <property type="entry name" value="SGNH hydrolase"/>
    <property type="match status" value="1"/>
</dbReference>
<feature type="domain" description="SGNH hydrolase-type esterase" evidence="2">
    <location>
        <begin position="227"/>
        <end position="422"/>
    </location>
</feature>
<dbReference type="CDD" id="cd01830">
    <property type="entry name" value="XynE_like"/>
    <property type="match status" value="1"/>
</dbReference>
<feature type="compositionally biased region" description="Polar residues" evidence="1">
    <location>
        <begin position="9"/>
        <end position="29"/>
    </location>
</feature>
<dbReference type="PANTHER" id="PTHR43784:SF2">
    <property type="entry name" value="GDSL-LIKE LIPASE_ACYLHYDROLASE, PUTATIVE (AFU_ORTHOLOGUE AFUA_2G00820)-RELATED"/>
    <property type="match status" value="1"/>
</dbReference>
<keyword evidence="4" id="KW-1185">Reference proteome</keyword>